<dbReference type="Proteomes" id="UP000626109">
    <property type="component" value="Unassembled WGS sequence"/>
</dbReference>
<dbReference type="AlphaFoldDB" id="A0A813JQK9"/>
<accession>A0A813JQK9</accession>
<name>A0A813JQK9_POLGL</name>
<protein>
    <submittedName>
        <fullName evidence="2">Uncharacterized protein</fullName>
    </submittedName>
</protein>
<evidence type="ECO:0000256" key="1">
    <source>
        <dbReference type="SAM" id="Phobius"/>
    </source>
</evidence>
<organism evidence="2 3">
    <name type="scientific">Polarella glacialis</name>
    <name type="common">Dinoflagellate</name>
    <dbReference type="NCBI Taxonomy" id="89957"/>
    <lineage>
        <taxon>Eukaryota</taxon>
        <taxon>Sar</taxon>
        <taxon>Alveolata</taxon>
        <taxon>Dinophyceae</taxon>
        <taxon>Suessiales</taxon>
        <taxon>Suessiaceae</taxon>
        <taxon>Polarella</taxon>
    </lineage>
</organism>
<evidence type="ECO:0000313" key="2">
    <source>
        <dbReference type="EMBL" id="CAE8687062.1"/>
    </source>
</evidence>
<keyword evidence="1" id="KW-1133">Transmembrane helix</keyword>
<reference evidence="2" key="1">
    <citation type="submission" date="2021-02" db="EMBL/GenBank/DDBJ databases">
        <authorList>
            <person name="Dougan E. K."/>
            <person name="Rhodes N."/>
            <person name="Thang M."/>
            <person name="Chan C."/>
        </authorList>
    </citation>
    <scope>NUCLEOTIDE SEQUENCE</scope>
</reference>
<gene>
    <name evidence="2" type="ORF">PGLA2088_LOCUS25281</name>
</gene>
<feature type="transmembrane region" description="Helical" evidence="1">
    <location>
        <begin position="21"/>
        <end position="54"/>
    </location>
</feature>
<evidence type="ECO:0000313" key="3">
    <source>
        <dbReference type="Proteomes" id="UP000626109"/>
    </source>
</evidence>
<keyword evidence="1" id="KW-0812">Transmembrane</keyword>
<sequence>MVIVVCCCTRVRLVRCTRVRLVVVVVVVVVVIILVVVVAVVVVGVVVVGVAVAVVVVDGCLIIERDAALYCSNIFCLPNCCTPCAYLKKCTLPAQTLIFLKSGCSARGLDNFLNTFIPIEN</sequence>
<keyword evidence="1" id="KW-0472">Membrane</keyword>
<comment type="caution">
    <text evidence="2">The sequence shown here is derived from an EMBL/GenBank/DDBJ whole genome shotgun (WGS) entry which is preliminary data.</text>
</comment>
<dbReference type="EMBL" id="CAJNNW010026686">
    <property type="protein sequence ID" value="CAE8687062.1"/>
    <property type="molecule type" value="Genomic_DNA"/>
</dbReference>
<proteinExistence type="predicted"/>